<evidence type="ECO:0000313" key="2">
    <source>
        <dbReference type="EMBL" id="CUH19301.1"/>
    </source>
</evidence>
<evidence type="ECO:0000313" key="3">
    <source>
        <dbReference type="Proteomes" id="UP000049455"/>
    </source>
</evidence>
<dbReference type="Pfam" id="PF11150">
    <property type="entry name" value="DUF2927"/>
    <property type="match status" value="1"/>
</dbReference>
<feature type="chain" id="PRO_5005809836" description="ATP-dependent transcriptional regulator" evidence="1">
    <location>
        <begin position="22"/>
        <end position="465"/>
    </location>
</feature>
<keyword evidence="3" id="KW-1185">Reference proteome</keyword>
<dbReference type="OrthoDB" id="7823193at2"/>
<dbReference type="STRING" id="313367.JSE7799_00471"/>
<dbReference type="PROSITE" id="PS51257">
    <property type="entry name" value="PROKAR_LIPOPROTEIN"/>
    <property type="match status" value="1"/>
</dbReference>
<reference evidence="2 3" key="1">
    <citation type="submission" date="2015-09" db="EMBL/GenBank/DDBJ databases">
        <authorList>
            <person name="Jackson K.R."/>
            <person name="Lunt B.L."/>
            <person name="Fisher J.N.B."/>
            <person name="Gardner A.V."/>
            <person name="Bailey M.E."/>
            <person name="Deus L.M."/>
            <person name="Earl A.S."/>
            <person name="Gibby P.D."/>
            <person name="Hartmann K.A."/>
            <person name="Liu J.E."/>
            <person name="Manci A.M."/>
            <person name="Nielsen D.A."/>
            <person name="Solomon M.B."/>
            <person name="Breakwell D.P."/>
            <person name="Burnett S.H."/>
            <person name="Grose J.H."/>
        </authorList>
    </citation>
    <scope>NUCLEOTIDE SEQUENCE [LARGE SCALE GENOMIC DNA]</scope>
    <source>
        <strain evidence="2 3">CECT 7799</strain>
    </source>
</reference>
<keyword evidence="1" id="KW-0732">Signal</keyword>
<evidence type="ECO:0008006" key="4">
    <source>
        <dbReference type="Google" id="ProtNLM"/>
    </source>
</evidence>
<dbReference type="Proteomes" id="UP000049455">
    <property type="component" value="Unassembled WGS sequence"/>
</dbReference>
<feature type="signal peptide" evidence="1">
    <location>
        <begin position="1"/>
        <end position="21"/>
    </location>
</feature>
<dbReference type="AlphaFoldDB" id="A0A0M7B711"/>
<accession>A0A0M7B711</accession>
<protein>
    <recommendedName>
        <fullName evidence="4">ATP-dependent transcriptional regulator</fullName>
    </recommendedName>
</protein>
<dbReference type="InterPro" id="IPR021323">
    <property type="entry name" value="DUF2927"/>
</dbReference>
<dbReference type="EMBL" id="CYPR01000023">
    <property type="protein sequence ID" value="CUH19301.1"/>
    <property type="molecule type" value="Genomic_DNA"/>
</dbReference>
<evidence type="ECO:0000256" key="1">
    <source>
        <dbReference type="SAM" id="SignalP"/>
    </source>
</evidence>
<gene>
    <name evidence="2" type="ORF">JSE7799_00471</name>
</gene>
<organism evidence="2 3">
    <name type="scientific">Jannaschia seosinensis</name>
    <dbReference type="NCBI Taxonomy" id="313367"/>
    <lineage>
        <taxon>Bacteria</taxon>
        <taxon>Pseudomonadati</taxon>
        <taxon>Pseudomonadota</taxon>
        <taxon>Alphaproteobacteria</taxon>
        <taxon>Rhodobacterales</taxon>
        <taxon>Roseobacteraceae</taxon>
        <taxon>Jannaschia</taxon>
    </lineage>
</organism>
<proteinExistence type="predicted"/>
<name>A0A0M7B711_9RHOB</name>
<sequence length="465" mass="50293">MGRLFASLILAALIACTPADVAPSSGPDVARATPAAMAVDLLPMRRFDGPPRLREPVYPNGQLARDILALTFQLETGPKLPILTRFEGPIPVSVESVGAPPPQTLASDLADLLDRLRREAGIDVRRTRLGEMGSITICALPRTTLQRHACGAACFAVPRVAGWRDYLRRPGADTDWTTLETRNRASIFLPADVSPQELRDCLHEELAQALGPLNDLYRLPNSVFNDDNVHSVLTDFDMLVLRAIYHRDLHSGVTRAEVAAPLPAILDEINPRGHRADTRPVAESPMGWNMAIGKALALRQAAAVRRTSAREAVRIARAEGWQDDRLAMSLLAFGRAAMTGPDEENARIAVTSFLDAARIYRNLHGTGALQSAQVTVHLAVLVLGSGEVDEAIALLDSAIPTARGAQNAARLSTLLMLRARAAHLQGAEDEAAGLRREALSWGRHAWGDRFVTLRAAEVAGLRLDA</sequence>